<dbReference type="InterPro" id="IPR008991">
    <property type="entry name" value="Translation_prot_SH3-like_sf"/>
</dbReference>
<dbReference type="InterPro" id="IPR013852">
    <property type="entry name" value="Transl_elong_P/YeiP_CS"/>
</dbReference>
<dbReference type="InterPro" id="IPR014722">
    <property type="entry name" value="Rib_uL2_dom2"/>
</dbReference>
<comment type="caution">
    <text evidence="10">The sequence shown here is derived from an EMBL/GenBank/DDBJ whole genome shotgun (WGS) entry which is preliminary data.</text>
</comment>
<dbReference type="NCBIfam" id="NF001810">
    <property type="entry name" value="PRK00529.1"/>
    <property type="match status" value="1"/>
</dbReference>
<comment type="subcellular location">
    <subcellularLocation>
        <location evidence="1 7">Cytoplasm</location>
    </subcellularLocation>
</comment>
<dbReference type="PROSITE" id="PS01275">
    <property type="entry name" value="EFP"/>
    <property type="match status" value="1"/>
</dbReference>
<evidence type="ECO:0000313" key="11">
    <source>
        <dbReference type="Proteomes" id="UP000178946"/>
    </source>
</evidence>
<feature type="domain" description="Elongation factor P C-terminal" evidence="9">
    <location>
        <begin position="130"/>
        <end position="185"/>
    </location>
</feature>
<dbReference type="PANTHER" id="PTHR30053">
    <property type="entry name" value="ELONGATION FACTOR P"/>
    <property type="match status" value="1"/>
</dbReference>
<dbReference type="AlphaFoldDB" id="A0A1F8DTA9"/>
<gene>
    <name evidence="7" type="primary">efp</name>
    <name evidence="10" type="ORF">A3A20_02030</name>
</gene>
<evidence type="ECO:0000256" key="7">
    <source>
        <dbReference type="HAMAP-Rule" id="MF_00141"/>
    </source>
</evidence>
<keyword evidence="5 7" id="KW-0251">Elongation factor</keyword>
<dbReference type="InterPro" id="IPR020599">
    <property type="entry name" value="Transl_elong_fac_P/YeiP"/>
</dbReference>
<evidence type="ECO:0000256" key="1">
    <source>
        <dbReference type="ARBA" id="ARBA00004496"/>
    </source>
</evidence>
<dbReference type="NCBIfam" id="TIGR00038">
    <property type="entry name" value="efp"/>
    <property type="match status" value="1"/>
</dbReference>
<proteinExistence type="inferred from homology"/>
<keyword evidence="6 7" id="KW-0648">Protein biosynthesis</keyword>
<evidence type="ECO:0000256" key="3">
    <source>
        <dbReference type="ARBA" id="ARBA00009479"/>
    </source>
</evidence>
<organism evidence="10 11">
    <name type="scientific">Candidatus Wolfebacteria bacterium RIFCSPLOWO2_01_FULL_45_19</name>
    <dbReference type="NCBI Taxonomy" id="1802557"/>
    <lineage>
        <taxon>Bacteria</taxon>
        <taxon>Candidatus Wolfeibacteriota</taxon>
    </lineage>
</organism>
<dbReference type="SUPFAM" id="SSF50104">
    <property type="entry name" value="Translation proteins SH3-like domain"/>
    <property type="match status" value="1"/>
</dbReference>
<comment type="similarity">
    <text evidence="3 7">Belongs to the elongation factor P family.</text>
</comment>
<dbReference type="Proteomes" id="UP000178946">
    <property type="component" value="Unassembled WGS sequence"/>
</dbReference>
<evidence type="ECO:0000256" key="6">
    <source>
        <dbReference type="ARBA" id="ARBA00022917"/>
    </source>
</evidence>
<comment type="pathway">
    <text evidence="2 7">Protein biosynthesis; polypeptide chain elongation.</text>
</comment>
<dbReference type="STRING" id="1802557.A3A20_02030"/>
<dbReference type="EMBL" id="MGIR01000001">
    <property type="protein sequence ID" value="OGM91692.1"/>
    <property type="molecule type" value="Genomic_DNA"/>
</dbReference>
<dbReference type="CDD" id="cd05794">
    <property type="entry name" value="S1_EF-P_repeat_2"/>
    <property type="match status" value="1"/>
</dbReference>
<dbReference type="PIRSF" id="PIRSF005901">
    <property type="entry name" value="EF-P"/>
    <property type="match status" value="1"/>
</dbReference>
<evidence type="ECO:0000256" key="5">
    <source>
        <dbReference type="ARBA" id="ARBA00022768"/>
    </source>
</evidence>
<dbReference type="SMART" id="SM00841">
    <property type="entry name" value="Elong-fact-P_C"/>
    <property type="match status" value="1"/>
</dbReference>
<dbReference type="SUPFAM" id="SSF50249">
    <property type="entry name" value="Nucleic acid-binding proteins"/>
    <property type="match status" value="1"/>
</dbReference>
<dbReference type="GO" id="GO:0003746">
    <property type="term" value="F:translation elongation factor activity"/>
    <property type="evidence" value="ECO:0007669"/>
    <property type="project" value="UniProtKB-UniRule"/>
</dbReference>
<name>A0A1F8DTA9_9BACT</name>
<dbReference type="Pfam" id="PF08207">
    <property type="entry name" value="EFP_N"/>
    <property type="match status" value="1"/>
</dbReference>
<dbReference type="InterPro" id="IPR011768">
    <property type="entry name" value="Transl_elongation_fac_P"/>
</dbReference>
<sequence>MLSYTELKKGLFIVFEGQPYEVLEMSFLRMQQRKAVVQTKLKNLINGKVVDRNFQPSDEIEEADIEKKESVFIYNSRGEYWFHEAENPKSRFKLSAETLGDAAQFLKANTSMTTLLFNGNVINIRLPIKMDLKVTEAPPALRGDTAQGGTKTVTLETGAKVNVPLFINEGDVVKVNTETGEYVERVEKA</sequence>
<dbReference type="GO" id="GO:0005829">
    <property type="term" value="C:cytosol"/>
    <property type="evidence" value="ECO:0007669"/>
    <property type="project" value="UniProtKB-ARBA"/>
</dbReference>
<dbReference type="InterPro" id="IPR013185">
    <property type="entry name" value="Transl_elong_KOW-like"/>
</dbReference>
<evidence type="ECO:0000259" key="9">
    <source>
        <dbReference type="SMART" id="SM00841"/>
    </source>
</evidence>
<dbReference type="HAMAP" id="MF_00141">
    <property type="entry name" value="EF_P"/>
    <property type="match status" value="1"/>
</dbReference>
<dbReference type="FunFam" id="2.40.50.140:FF:000004">
    <property type="entry name" value="Elongation factor P"/>
    <property type="match status" value="1"/>
</dbReference>
<evidence type="ECO:0000256" key="2">
    <source>
        <dbReference type="ARBA" id="ARBA00004815"/>
    </source>
</evidence>
<dbReference type="Gene3D" id="2.30.30.30">
    <property type="match status" value="1"/>
</dbReference>
<keyword evidence="4 7" id="KW-0963">Cytoplasm</keyword>
<comment type="function">
    <text evidence="7">Involved in peptide bond synthesis. Stimulates efficient translation and peptide-bond synthesis on native or reconstituted 70S ribosomes in vitro. Probably functions indirectly by altering the affinity of the ribosome for aminoacyl-tRNA, thus increasing their reactivity as acceptors for peptidyl transferase.</text>
</comment>
<reference evidence="10 11" key="1">
    <citation type="journal article" date="2016" name="Nat. Commun.">
        <title>Thousands of microbial genomes shed light on interconnected biogeochemical processes in an aquifer system.</title>
        <authorList>
            <person name="Anantharaman K."/>
            <person name="Brown C.T."/>
            <person name="Hug L.A."/>
            <person name="Sharon I."/>
            <person name="Castelle C.J."/>
            <person name="Probst A.J."/>
            <person name="Thomas B.C."/>
            <person name="Singh A."/>
            <person name="Wilkins M.J."/>
            <person name="Karaoz U."/>
            <person name="Brodie E.L."/>
            <person name="Williams K.H."/>
            <person name="Hubbard S.S."/>
            <person name="Banfield J.F."/>
        </authorList>
    </citation>
    <scope>NUCLEOTIDE SEQUENCE [LARGE SCALE GENOMIC DNA]</scope>
</reference>
<dbReference type="GO" id="GO:0043043">
    <property type="term" value="P:peptide biosynthetic process"/>
    <property type="evidence" value="ECO:0007669"/>
    <property type="project" value="InterPro"/>
</dbReference>
<evidence type="ECO:0000256" key="4">
    <source>
        <dbReference type="ARBA" id="ARBA00022490"/>
    </source>
</evidence>
<evidence type="ECO:0000313" key="10">
    <source>
        <dbReference type="EMBL" id="OGM91692.1"/>
    </source>
</evidence>
<dbReference type="InterPro" id="IPR015365">
    <property type="entry name" value="Elong-fact-P_C"/>
</dbReference>
<dbReference type="Gene3D" id="2.40.50.140">
    <property type="entry name" value="Nucleic acid-binding proteins"/>
    <property type="match status" value="2"/>
</dbReference>
<dbReference type="InterPro" id="IPR012340">
    <property type="entry name" value="NA-bd_OB-fold"/>
</dbReference>
<accession>A0A1F8DTA9</accession>
<dbReference type="PANTHER" id="PTHR30053:SF12">
    <property type="entry name" value="ELONGATION FACTOR P (EF-P) FAMILY PROTEIN"/>
    <property type="match status" value="1"/>
</dbReference>
<dbReference type="UniPathway" id="UPA00345"/>
<evidence type="ECO:0000256" key="8">
    <source>
        <dbReference type="NCBIfam" id="TIGR00038"/>
    </source>
</evidence>
<dbReference type="Pfam" id="PF09285">
    <property type="entry name" value="Elong-fact-P_C"/>
    <property type="match status" value="1"/>
</dbReference>
<protein>
    <recommendedName>
        <fullName evidence="7 8">Elongation factor P</fullName>
        <shortName evidence="7">EF-P</shortName>
    </recommendedName>
</protein>
<dbReference type="FunFam" id="2.30.30.30:FF:000003">
    <property type="entry name" value="Elongation factor P"/>
    <property type="match status" value="1"/>
</dbReference>